<sequence length="271" mass="29148">MELDGKVAVITGGASGIGRATALAMARRGTDIVLADINSQRLDETEREIAALGRNVVTVHCDVSRDQDVARLAETALAAMERVDILFNNAGVICRGALEDLSMADWQWQFDINVFGIIRGLNTFLPHMLARGSGYIINTGSVAGLFALTGEGAPYIASKFAVVGLSESLALYARPRGIGVSVLCPGSVDTNLIETRRSIGMTPEREISETAQASTVQGNLLMTPAQVGEIVVEAVEHNRFFILAEPTHHETLVRRTADWNGFLEDRLAALD</sequence>
<gene>
    <name evidence="5" type="ORF">ETSY1_30675</name>
</gene>
<dbReference type="InterPro" id="IPR036291">
    <property type="entry name" value="NAD(P)-bd_dom_sf"/>
</dbReference>
<evidence type="ECO:0000313" key="5">
    <source>
        <dbReference type="EMBL" id="ETW95429.1"/>
    </source>
</evidence>
<dbReference type="EMBL" id="AZHW01000917">
    <property type="protein sequence ID" value="ETW95429.1"/>
    <property type="molecule type" value="Genomic_DNA"/>
</dbReference>
<organism evidence="5 6">
    <name type="scientific">Entotheonella factor</name>
    <dbReference type="NCBI Taxonomy" id="1429438"/>
    <lineage>
        <taxon>Bacteria</taxon>
        <taxon>Pseudomonadati</taxon>
        <taxon>Nitrospinota/Tectimicrobiota group</taxon>
        <taxon>Candidatus Tectimicrobiota</taxon>
        <taxon>Candidatus Entotheonellia</taxon>
        <taxon>Candidatus Entotheonellales</taxon>
        <taxon>Candidatus Entotheonellaceae</taxon>
        <taxon>Candidatus Entotheonella</taxon>
    </lineage>
</organism>
<dbReference type="FunFam" id="3.40.50.720:FF:000084">
    <property type="entry name" value="Short-chain dehydrogenase reductase"/>
    <property type="match status" value="1"/>
</dbReference>
<dbReference type="HOGENOM" id="CLU_010194_2_1_7"/>
<dbReference type="GO" id="GO:0016491">
    <property type="term" value="F:oxidoreductase activity"/>
    <property type="evidence" value="ECO:0007669"/>
    <property type="project" value="UniProtKB-KW"/>
</dbReference>
<comment type="caution">
    <text evidence="5">The sequence shown here is derived from an EMBL/GenBank/DDBJ whole genome shotgun (WGS) entry which is preliminary data.</text>
</comment>
<dbReference type="InterPro" id="IPR057326">
    <property type="entry name" value="KR_dom"/>
</dbReference>
<dbReference type="AlphaFoldDB" id="W4LBZ0"/>
<accession>W4LBZ0</accession>
<dbReference type="CDD" id="cd05233">
    <property type="entry name" value="SDR_c"/>
    <property type="match status" value="1"/>
</dbReference>
<protein>
    <recommendedName>
        <fullName evidence="4">Ketoreductase domain-containing protein</fullName>
    </recommendedName>
</protein>
<name>W4LBZ0_ENTF1</name>
<keyword evidence="6" id="KW-1185">Reference proteome</keyword>
<dbReference type="PRINTS" id="PR00080">
    <property type="entry name" value="SDRFAMILY"/>
</dbReference>
<dbReference type="PRINTS" id="PR00081">
    <property type="entry name" value="GDHRDH"/>
</dbReference>
<reference evidence="5 6" key="1">
    <citation type="journal article" date="2014" name="Nature">
        <title>An environmental bacterial taxon with a large and distinct metabolic repertoire.</title>
        <authorList>
            <person name="Wilson M.C."/>
            <person name="Mori T."/>
            <person name="Ruckert C."/>
            <person name="Uria A.R."/>
            <person name="Helf M.J."/>
            <person name="Takada K."/>
            <person name="Gernert C."/>
            <person name="Steffens U.A."/>
            <person name="Heycke N."/>
            <person name="Schmitt S."/>
            <person name="Rinke C."/>
            <person name="Helfrich E.J."/>
            <person name="Brachmann A.O."/>
            <person name="Gurgui C."/>
            <person name="Wakimoto T."/>
            <person name="Kracht M."/>
            <person name="Crusemann M."/>
            <person name="Hentschel U."/>
            <person name="Abe I."/>
            <person name="Matsunaga S."/>
            <person name="Kalinowski J."/>
            <person name="Takeyama H."/>
            <person name="Piel J."/>
        </authorList>
    </citation>
    <scope>NUCLEOTIDE SEQUENCE [LARGE SCALE GENOMIC DNA]</scope>
    <source>
        <strain evidence="6">TSY1</strain>
    </source>
</reference>
<evidence type="ECO:0000256" key="3">
    <source>
        <dbReference type="RuleBase" id="RU000363"/>
    </source>
</evidence>
<evidence type="ECO:0000256" key="2">
    <source>
        <dbReference type="ARBA" id="ARBA00023002"/>
    </source>
</evidence>
<evidence type="ECO:0000259" key="4">
    <source>
        <dbReference type="SMART" id="SM00822"/>
    </source>
</evidence>
<feature type="domain" description="Ketoreductase" evidence="4">
    <location>
        <begin position="6"/>
        <end position="191"/>
    </location>
</feature>
<dbReference type="SUPFAM" id="SSF51735">
    <property type="entry name" value="NAD(P)-binding Rossmann-fold domains"/>
    <property type="match status" value="1"/>
</dbReference>
<dbReference type="InterPro" id="IPR002347">
    <property type="entry name" value="SDR_fam"/>
</dbReference>
<dbReference type="SMART" id="SM00822">
    <property type="entry name" value="PKS_KR"/>
    <property type="match status" value="1"/>
</dbReference>
<evidence type="ECO:0000313" key="6">
    <source>
        <dbReference type="Proteomes" id="UP000019141"/>
    </source>
</evidence>
<dbReference type="PANTHER" id="PTHR43391:SF26">
    <property type="entry name" value="BLL7251 PROTEIN"/>
    <property type="match status" value="1"/>
</dbReference>
<comment type="similarity">
    <text evidence="1 3">Belongs to the short-chain dehydrogenases/reductases (SDR) family.</text>
</comment>
<dbReference type="Pfam" id="PF00106">
    <property type="entry name" value="adh_short"/>
    <property type="match status" value="1"/>
</dbReference>
<dbReference type="Gene3D" id="3.40.50.720">
    <property type="entry name" value="NAD(P)-binding Rossmann-like Domain"/>
    <property type="match status" value="1"/>
</dbReference>
<dbReference type="PATRIC" id="fig|1429438.4.peg.5834"/>
<evidence type="ECO:0000256" key="1">
    <source>
        <dbReference type="ARBA" id="ARBA00006484"/>
    </source>
</evidence>
<keyword evidence="2" id="KW-0560">Oxidoreductase</keyword>
<dbReference type="Proteomes" id="UP000019141">
    <property type="component" value="Unassembled WGS sequence"/>
</dbReference>
<dbReference type="PANTHER" id="PTHR43391">
    <property type="entry name" value="RETINOL DEHYDROGENASE-RELATED"/>
    <property type="match status" value="1"/>
</dbReference>
<proteinExistence type="inferred from homology"/>